<dbReference type="EMBL" id="MNPL01006140">
    <property type="protein sequence ID" value="OQR75589.1"/>
    <property type="molecule type" value="Genomic_DNA"/>
</dbReference>
<organism evidence="1 2">
    <name type="scientific">Tropilaelaps mercedesae</name>
    <dbReference type="NCBI Taxonomy" id="418985"/>
    <lineage>
        <taxon>Eukaryota</taxon>
        <taxon>Metazoa</taxon>
        <taxon>Ecdysozoa</taxon>
        <taxon>Arthropoda</taxon>
        <taxon>Chelicerata</taxon>
        <taxon>Arachnida</taxon>
        <taxon>Acari</taxon>
        <taxon>Parasitiformes</taxon>
        <taxon>Mesostigmata</taxon>
        <taxon>Gamasina</taxon>
        <taxon>Dermanyssoidea</taxon>
        <taxon>Laelapidae</taxon>
        <taxon>Tropilaelaps</taxon>
    </lineage>
</organism>
<accession>A0A1V9XQ13</accession>
<evidence type="ECO:0000313" key="2">
    <source>
        <dbReference type="Proteomes" id="UP000192247"/>
    </source>
</evidence>
<reference evidence="1 2" key="1">
    <citation type="journal article" date="2017" name="Gigascience">
        <title>Draft genome of the honey bee ectoparasitic mite, Tropilaelaps mercedesae, is shaped by the parasitic life history.</title>
        <authorList>
            <person name="Dong X."/>
            <person name="Armstrong S.D."/>
            <person name="Xia D."/>
            <person name="Makepeace B.L."/>
            <person name="Darby A.C."/>
            <person name="Kadowaki T."/>
        </authorList>
    </citation>
    <scope>NUCLEOTIDE SEQUENCE [LARGE SCALE GENOMIC DNA]</scope>
    <source>
        <strain evidence="1">Wuxi-XJTLU</strain>
    </source>
</reference>
<gene>
    <name evidence="1" type="ORF">BIW11_08319</name>
</gene>
<evidence type="ECO:0000313" key="1">
    <source>
        <dbReference type="EMBL" id="OQR75589.1"/>
    </source>
</evidence>
<sequence>MMSQACSRTFRPRRGRHGHTAVWLFFLLLLHLLANCIFRSHSFFVVHRTTSRFIISAITRLFACYFVAFKPSDFDERGTTTKRSDRFVQIAAAVTVNATANYSVHHYDGKGFGKASIDHHIRNPSLVSDETPQSIISGIIISGLLSKLFAR</sequence>
<comment type="caution">
    <text evidence="1">The sequence shown here is derived from an EMBL/GenBank/DDBJ whole genome shotgun (WGS) entry which is preliminary data.</text>
</comment>
<dbReference type="AlphaFoldDB" id="A0A1V9XQ13"/>
<protein>
    <submittedName>
        <fullName evidence="1">Uncharacterized protein</fullName>
    </submittedName>
</protein>
<proteinExistence type="predicted"/>
<dbReference type="InParanoid" id="A0A1V9XQ13"/>
<keyword evidence="2" id="KW-1185">Reference proteome</keyword>
<name>A0A1V9XQ13_9ACAR</name>
<dbReference type="Proteomes" id="UP000192247">
    <property type="component" value="Unassembled WGS sequence"/>
</dbReference>